<evidence type="ECO:0000256" key="8">
    <source>
        <dbReference type="NCBIfam" id="TIGR02209"/>
    </source>
</evidence>
<comment type="subcellular location">
    <subcellularLocation>
        <location evidence="7">Cell membrane</location>
        <topology evidence="7">Single-pass type II membrane protein</topology>
    </subcellularLocation>
    <text evidence="7">Localizes to the division septum where it forms a ring structure.</text>
</comment>
<evidence type="ECO:0000256" key="2">
    <source>
        <dbReference type="ARBA" id="ARBA00022618"/>
    </source>
</evidence>
<dbReference type="AlphaFoldDB" id="A0A1H0REH8"/>
<dbReference type="Proteomes" id="UP000199159">
    <property type="component" value="Unassembled WGS sequence"/>
</dbReference>
<protein>
    <recommendedName>
        <fullName evidence="7 8">Cell division protein FtsL</fullName>
    </recommendedName>
</protein>
<comment type="similarity">
    <text evidence="7">Belongs to the FtsL family.</text>
</comment>
<dbReference type="EMBL" id="FNJU01000002">
    <property type="protein sequence ID" value="SDP28022.1"/>
    <property type="molecule type" value="Genomic_DNA"/>
</dbReference>
<keyword evidence="4 7" id="KW-1133">Transmembrane helix</keyword>
<name>A0A1H0REH8_9BACI</name>
<comment type="function">
    <text evidence="7">Essential cell division protein.</text>
</comment>
<keyword evidence="1 7" id="KW-1003">Cell membrane</keyword>
<evidence type="ECO:0000256" key="4">
    <source>
        <dbReference type="ARBA" id="ARBA00022989"/>
    </source>
</evidence>
<keyword evidence="3 7" id="KW-0812">Transmembrane</keyword>
<evidence type="ECO:0000256" key="7">
    <source>
        <dbReference type="HAMAP-Rule" id="MF_00910"/>
    </source>
</evidence>
<gene>
    <name evidence="7" type="primary">ftsL</name>
    <name evidence="10" type="ORF">SAMN05216565_102179</name>
</gene>
<dbReference type="GO" id="GO:0032153">
    <property type="term" value="C:cell division site"/>
    <property type="evidence" value="ECO:0007669"/>
    <property type="project" value="UniProtKB-UniRule"/>
</dbReference>
<dbReference type="GO" id="GO:0005886">
    <property type="term" value="C:plasma membrane"/>
    <property type="evidence" value="ECO:0007669"/>
    <property type="project" value="UniProtKB-SubCell"/>
</dbReference>
<keyword evidence="11" id="KW-1185">Reference proteome</keyword>
<evidence type="ECO:0000256" key="1">
    <source>
        <dbReference type="ARBA" id="ARBA00022475"/>
    </source>
</evidence>
<dbReference type="HAMAP" id="MF_00910">
    <property type="entry name" value="FtsL"/>
    <property type="match status" value="1"/>
</dbReference>
<feature type="transmembrane region" description="Helical" evidence="7">
    <location>
        <begin position="38"/>
        <end position="56"/>
    </location>
</feature>
<accession>A0A1H0REH8</accession>
<keyword evidence="5 7" id="KW-0472">Membrane</keyword>
<evidence type="ECO:0000256" key="5">
    <source>
        <dbReference type="ARBA" id="ARBA00023136"/>
    </source>
</evidence>
<evidence type="ECO:0000256" key="9">
    <source>
        <dbReference type="SAM" id="MobiDB-lite"/>
    </source>
</evidence>
<evidence type="ECO:0000313" key="11">
    <source>
        <dbReference type="Proteomes" id="UP000199159"/>
    </source>
</evidence>
<sequence length="118" mass="13468">MSNLAYKTKPNHQFQPQEAPQTKVAIRKRKKITLGEKVLASIFVCAMLLGSIQIISNQVTIYNENIDIQTMEASIQDQIKINSDLTVQVQEKSSYERIWAKAREMGLFLNENNVKVVD</sequence>
<dbReference type="GO" id="GO:0043093">
    <property type="term" value="P:FtsZ-dependent cytokinesis"/>
    <property type="evidence" value="ECO:0007669"/>
    <property type="project" value="UniProtKB-UniRule"/>
</dbReference>
<keyword evidence="2 7" id="KW-0132">Cell division</keyword>
<evidence type="ECO:0000313" key="10">
    <source>
        <dbReference type="EMBL" id="SDP28022.1"/>
    </source>
</evidence>
<dbReference type="InterPro" id="IPR011922">
    <property type="entry name" value="Cell_div_FtsL"/>
</dbReference>
<feature type="region of interest" description="Disordered" evidence="9">
    <location>
        <begin position="1"/>
        <end position="20"/>
    </location>
</feature>
<keyword evidence="6 7" id="KW-0131">Cell cycle</keyword>
<dbReference type="OrthoDB" id="14664at2"/>
<organism evidence="10 11">
    <name type="scientific">Litchfieldia salsa</name>
    <dbReference type="NCBI Taxonomy" id="930152"/>
    <lineage>
        <taxon>Bacteria</taxon>
        <taxon>Bacillati</taxon>
        <taxon>Bacillota</taxon>
        <taxon>Bacilli</taxon>
        <taxon>Bacillales</taxon>
        <taxon>Bacillaceae</taxon>
        <taxon>Litchfieldia</taxon>
    </lineage>
</organism>
<evidence type="ECO:0000256" key="6">
    <source>
        <dbReference type="ARBA" id="ARBA00023306"/>
    </source>
</evidence>
<dbReference type="NCBIfam" id="TIGR02209">
    <property type="entry name" value="ftsL_broad"/>
    <property type="match status" value="1"/>
</dbReference>
<dbReference type="STRING" id="930152.SAMN05216565_102179"/>
<evidence type="ECO:0000256" key="3">
    <source>
        <dbReference type="ARBA" id="ARBA00022692"/>
    </source>
</evidence>
<dbReference type="RefSeq" id="WP_090850467.1">
    <property type="nucleotide sequence ID" value="NZ_FNJU01000002.1"/>
</dbReference>
<proteinExistence type="inferred from homology"/>
<reference evidence="11" key="1">
    <citation type="submission" date="2016-10" db="EMBL/GenBank/DDBJ databases">
        <authorList>
            <person name="Varghese N."/>
            <person name="Submissions S."/>
        </authorList>
    </citation>
    <scope>NUCLEOTIDE SEQUENCE [LARGE SCALE GENOMIC DNA]</scope>
    <source>
        <strain evidence="11">IBRC-M10078</strain>
    </source>
</reference>